<keyword evidence="2" id="KW-1185">Reference proteome</keyword>
<name>A0ABR8A2C5_9CYAN</name>
<protein>
    <submittedName>
        <fullName evidence="1">Uncharacterized protein</fullName>
    </submittedName>
</protein>
<dbReference type="EMBL" id="JACJQB010000048">
    <property type="protein sequence ID" value="MBD2189706.1"/>
    <property type="molecule type" value="Genomic_DNA"/>
</dbReference>
<evidence type="ECO:0000313" key="1">
    <source>
        <dbReference type="EMBL" id="MBD2189706.1"/>
    </source>
</evidence>
<proteinExistence type="predicted"/>
<dbReference type="RefSeq" id="WP_190404526.1">
    <property type="nucleotide sequence ID" value="NZ_JACJQB010000048.1"/>
</dbReference>
<sequence length="85" mass="9479">MKKYTFAFALGAMTLLIGYFGEKAYKEKSSNSGTPQVAVKKSTEVYGAAEAQIVCDKFKLVTKVTGSTLDFPRHCRMWHEINAHT</sequence>
<gene>
    <name evidence="1" type="ORF">H6F41_16365</name>
</gene>
<accession>A0ABR8A2C5</accession>
<evidence type="ECO:0000313" key="2">
    <source>
        <dbReference type="Proteomes" id="UP000642094"/>
    </source>
</evidence>
<dbReference type="Proteomes" id="UP000642094">
    <property type="component" value="Unassembled WGS sequence"/>
</dbReference>
<reference evidence="1 2" key="1">
    <citation type="journal article" date="2020" name="ISME J.">
        <title>Comparative genomics reveals insights into cyanobacterial evolution and habitat adaptation.</title>
        <authorList>
            <person name="Chen M.Y."/>
            <person name="Teng W.K."/>
            <person name="Zhao L."/>
            <person name="Hu C.X."/>
            <person name="Zhou Y.K."/>
            <person name="Han B.P."/>
            <person name="Song L.R."/>
            <person name="Shu W.S."/>
        </authorList>
    </citation>
    <scope>NUCLEOTIDE SEQUENCE [LARGE SCALE GENOMIC DNA]</scope>
    <source>
        <strain evidence="1 2">FACHB-723</strain>
    </source>
</reference>
<organism evidence="1 2">
    <name type="scientific">Pseudanabaena mucicola FACHB-723</name>
    <dbReference type="NCBI Taxonomy" id="2692860"/>
    <lineage>
        <taxon>Bacteria</taxon>
        <taxon>Bacillati</taxon>
        <taxon>Cyanobacteriota</taxon>
        <taxon>Cyanophyceae</taxon>
        <taxon>Pseudanabaenales</taxon>
        <taxon>Pseudanabaenaceae</taxon>
        <taxon>Pseudanabaena</taxon>
    </lineage>
</organism>
<comment type="caution">
    <text evidence="1">The sequence shown here is derived from an EMBL/GenBank/DDBJ whole genome shotgun (WGS) entry which is preliminary data.</text>
</comment>